<keyword evidence="8" id="KW-0732">Signal</keyword>
<dbReference type="EMBL" id="JACIBY010000002">
    <property type="protein sequence ID" value="MBB3837345.1"/>
    <property type="molecule type" value="Genomic_DNA"/>
</dbReference>
<dbReference type="PANTHER" id="PTHR30026:SF20">
    <property type="entry name" value="OUTER MEMBRANE PROTEIN TOLC"/>
    <property type="match status" value="1"/>
</dbReference>
<accession>A0A7W6EP90</accession>
<dbReference type="GO" id="GO:0009279">
    <property type="term" value="C:cell outer membrane"/>
    <property type="evidence" value="ECO:0007669"/>
    <property type="project" value="UniProtKB-SubCell"/>
</dbReference>
<gene>
    <name evidence="9" type="ORF">FHS57_001339</name>
</gene>
<dbReference type="AlphaFoldDB" id="A0A7W6EP90"/>
<dbReference type="Gene3D" id="1.20.1600.10">
    <property type="entry name" value="Outer membrane efflux proteins (OEP)"/>
    <property type="match status" value="1"/>
</dbReference>
<keyword evidence="10" id="KW-1185">Reference proteome</keyword>
<dbReference type="InterPro" id="IPR003423">
    <property type="entry name" value="OMP_efflux"/>
</dbReference>
<evidence type="ECO:0000256" key="4">
    <source>
        <dbReference type="ARBA" id="ARBA00022452"/>
    </source>
</evidence>
<evidence type="ECO:0000256" key="1">
    <source>
        <dbReference type="ARBA" id="ARBA00004442"/>
    </source>
</evidence>
<keyword evidence="6" id="KW-0472">Membrane</keyword>
<evidence type="ECO:0000256" key="2">
    <source>
        <dbReference type="ARBA" id="ARBA00007613"/>
    </source>
</evidence>
<dbReference type="GO" id="GO:0015288">
    <property type="term" value="F:porin activity"/>
    <property type="evidence" value="ECO:0007669"/>
    <property type="project" value="TreeGrafter"/>
</dbReference>
<sequence length="455" mass="51379">MIRTIYLWLLILCSLGAVAQQSAILETYVQEGLQNNLSLKQEGLEIQKVNEAIVQAKSLFYPKVSFNPTYSLAAGGRRLAFPVGDLLNPVYNTLNQLTQTNNFPQVENVNELLAPNHFHDTKLSFQYSIYNPEIQYNYLIQKTLLSAQEARKRVVENELRYTIETAYFQYLQSQEALQIFENAKKTLHELVRLNQKLVSNNVVTKDAVVGAEYELSKLEQQAIVAAKNSNVAKAYFNFLLNRELGSDIKTDSLLLASNQKQFIAPSPALSSLTSLASQNRQELKQLAQSILASQTAITLHEKAAKRPSVFIGGNTGFQGYGYKFSGQAYLVTQIGLQWDIFKGYERKSKIQQAKIQTELLKTKQSEVEKQIELQTTQAYFELQAAKESMKSLADGVRKAEQYFKVIDSRYRNGNVLLIEYVKAQSELLNAQLQESLAQFDILSKQATLNKITAVN</sequence>
<keyword evidence="5" id="KW-0812">Transmembrane</keyword>
<reference evidence="9 10" key="1">
    <citation type="submission" date="2020-08" db="EMBL/GenBank/DDBJ databases">
        <title>Genomic Encyclopedia of Type Strains, Phase IV (KMG-IV): sequencing the most valuable type-strain genomes for metagenomic binning, comparative biology and taxonomic classification.</title>
        <authorList>
            <person name="Goeker M."/>
        </authorList>
    </citation>
    <scope>NUCLEOTIDE SEQUENCE [LARGE SCALE GENOMIC DNA]</scope>
    <source>
        <strain evidence="9 10">DSM 17976</strain>
    </source>
</reference>
<feature type="signal peptide" evidence="8">
    <location>
        <begin position="1"/>
        <end position="19"/>
    </location>
</feature>
<proteinExistence type="inferred from homology"/>
<dbReference type="Proteomes" id="UP000541352">
    <property type="component" value="Unassembled WGS sequence"/>
</dbReference>
<dbReference type="GO" id="GO:1990281">
    <property type="term" value="C:efflux pump complex"/>
    <property type="evidence" value="ECO:0007669"/>
    <property type="project" value="TreeGrafter"/>
</dbReference>
<feature type="chain" id="PRO_5030510492" evidence="8">
    <location>
        <begin position="20"/>
        <end position="455"/>
    </location>
</feature>
<name>A0A7W6EP90_9BACT</name>
<evidence type="ECO:0000256" key="5">
    <source>
        <dbReference type="ARBA" id="ARBA00022692"/>
    </source>
</evidence>
<dbReference type="GO" id="GO:0015562">
    <property type="term" value="F:efflux transmembrane transporter activity"/>
    <property type="evidence" value="ECO:0007669"/>
    <property type="project" value="InterPro"/>
</dbReference>
<keyword evidence="7" id="KW-0998">Cell outer membrane</keyword>
<comment type="caution">
    <text evidence="9">The sequence shown here is derived from an EMBL/GenBank/DDBJ whole genome shotgun (WGS) entry which is preliminary data.</text>
</comment>
<evidence type="ECO:0000256" key="6">
    <source>
        <dbReference type="ARBA" id="ARBA00023136"/>
    </source>
</evidence>
<organism evidence="9 10">
    <name type="scientific">Runella defluvii</name>
    <dbReference type="NCBI Taxonomy" id="370973"/>
    <lineage>
        <taxon>Bacteria</taxon>
        <taxon>Pseudomonadati</taxon>
        <taxon>Bacteroidota</taxon>
        <taxon>Cytophagia</taxon>
        <taxon>Cytophagales</taxon>
        <taxon>Spirosomataceae</taxon>
        <taxon>Runella</taxon>
    </lineage>
</organism>
<dbReference type="PANTHER" id="PTHR30026">
    <property type="entry name" value="OUTER MEMBRANE PROTEIN TOLC"/>
    <property type="match status" value="1"/>
</dbReference>
<evidence type="ECO:0000313" key="10">
    <source>
        <dbReference type="Proteomes" id="UP000541352"/>
    </source>
</evidence>
<dbReference type="RefSeq" id="WP_183972072.1">
    <property type="nucleotide sequence ID" value="NZ_JACIBY010000002.1"/>
</dbReference>
<evidence type="ECO:0000256" key="8">
    <source>
        <dbReference type="SAM" id="SignalP"/>
    </source>
</evidence>
<protein>
    <submittedName>
        <fullName evidence="9">Outer membrane protein TolC</fullName>
    </submittedName>
</protein>
<comment type="subcellular location">
    <subcellularLocation>
        <location evidence="1">Cell outer membrane</location>
    </subcellularLocation>
</comment>
<evidence type="ECO:0000256" key="3">
    <source>
        <dbReference type="ARBA" id="ARBA00022448"/>
    </source>
</evidence>
<keyword evidence="4" id="KW-1134">Transmembrane beta strand</keyword>
<evidence type="ECO:0000256" key="7">
    <source>
        <dbReference type="ARBA" id="ARBA00023237"/>
    </source>
</evidence>
<comment type="similarity">
    <text evidence="2">Belongs to the outer membrane factor (OMF) (TC 1.B.17) family.</text>
</comment>
<keyword evidence="3" id="KW-0813">Transport</keyword>
<dbReference type="InterPro" id="IPR051906">
    <property type="entry name" value="TolC-like"/>
</dbReference>
<evidence type="ECO:0000313" key="9">
    <source>
        <dbReference type="EMBL" id="MBB3837345.1"/>
    </source>
</evidence>
<dbReference type="Pfam" id="PF02321">
    <property type="entry name" value="OEP"/>
    <property type="match status" value="1"/>
</dbReference>
<dbReference type="SUPFAM" id="SSF56954">
    <property type="entry name" value="Outer membrane efflux proteins (OEP)"/>
    <property type="match status" value="1"/>
</dbReference>